<proteinExistence type="predicted"/>
<organism evidence="2 4">
    <name type="scientific">Adineta ricciae</name>
    <name type="common">Rotifer</name>
    <dbReference type="NCBI Taxonomy" id="249248"/>
    <lineage>
        <taxon>Eukaryota</taxon>
        <taxon>Metazoa</taxon>
        <taxon>Spiralia</taxon>
        <taxon>Gnathifera</taxon>
        <taxon>Rotifera</taxon>
        <taxon>Eurotatoria</taxon>
        <taxon>Bdelloidea</taxon>
        <taxon>Adinetida</taxon>
        <taxon>Adinetidae</taxon>
        <taxon>Adineta</taxon>
    </lineage>
</organism>
<reference evidence="2" key="1">
    <citation type="submission" date="2021-02" db="EMBL/GenBank/DDBJ databases">
        <authorList>
            <person name="Nowell W R."/>
        </authorList>
    </citation>
    <scope>NUCLEOTIDE SEQUENCE</scope>
</reference>
<comment type="caution">
    <text evidence="2">The sequence shown here is derived from an EMBL/GenBank/DDBJ whole genome shotgun (WGS) entry which is preliminary data.</text>
</comment>
<dbReference type="Proteomes" id="UP000663828">
    <property type="component" value="Unassembled WGS sequence"/>
</dbReference>
<name>A0A813RHV0_ADIRI</name>
<evidence type="ECO:0000313" key="4">
    <source>
        <dbReference type="Proteomes" id="UP000663828"/>
    </source>
</evidence>
<dbReference type="AlphaFoldDB" id="A0A813RHV0"/>
<evidence type="ECO:0000313" key="2">
    <source>
        <dbReference type="EMBL" id="CAF0784718.1"/>
    </source>
</evidence>
<gene>
    <name evidence="3" type="ORF">EDS130_LOCUS42004</name>
    <name evidence="2" type="ORF">XAT740_LOCUS2163</name>
</gene>
<evidence type="ECO:0000256" key="1">
    <source>
        <dbReference type="SAM" id="MobiDB-lite"/>
    </source>
</evidence>
<dbReference type="Proteomes" id="UP000663852">
    <property type="component" value="Unassembled WGS sequence"/>
</dbReference>
<dbReference type="EMBL" id="CAJNOR010000072">
    <property type="protein sequence ID" value="CAF0784718.1"/>
    <property type="molecule type" value="Genomic_DNA"/>
</dbReference>
<keyword evidence="4" id="KW-1185">Reference proteome</keyword>
<sequence length="179" mass="21403">MNRRKGKAEKETFYRSLFRSYTYPGHFALYFINECTFNDLANVEVHRQCPTPTPFDPIRLSPQMLIEQVPETVVSSQLTDHCHLDGAITRKKRQRKSRRSTKARKRRNQKTSFRHRRNRYQFVIQRESNLDVTTVKNILRHLQIKPTNVNPVHSIMFIGIKSHREQQYYEQLLPSDIFL</sequence>
<dbReference type="OrthoDB" id="10487879at2759"/>
<evidence type="ECO:0000313" key="3">
    <source>
        <dbReference type="EMBL" id="CAF1490632.1"/>
    </source>
</evidence>
<accession>A0A813RHV0</accession>
<feature type="region of interest" description="Disordered" evidence="1">
    <location>
        <begin position="89"/>
        <end position="113"/>
    </location>
</feature>
<dbReference type="EMBL" id="CAJNOJ010000586">
    <property type="protein sequence ID" value="CAF1490632.1"/>
    <property type="molecule type" value="Genomic_DNA"/>
</dbReference>
<protein>
    <submittedName>
        <fullName evidence="2">Uncharacterized protein</fullName>
    </submittedName>
</protein>